<sequence>MGSLVLSWSSPKNENAVLMLNIFCMVVTVVLISLSSSTMNLPSSKRRKSDLFIYYYCNTLSSFSSLVHGGIYKYHYQQQMTDFVKNENVDINGMKVLKTLVVTYDNGQYKYQVNGNTLLYALQYCMFYGICIPFISFELTYFMLKQSRQYLSAYFSNKLNFSFLGNIYPQLTTQTFSKAFKSVSKRFVNNTYLLEISFHTLTIAYAFFYHFFKGGKFLWLFQVEIAASIASLYVSKMYSNWGVLTTDRVVVNNLCSVLLLFFNELLIHNHCHFSIFFQTIDLFFYDFCSCFSEFVTLLLHFHNLWLTHQISQMFKLFLYHLLLVCLAVLFVSVIPSVYVSFY</sequence>
<proteinExistence type="predicted"/>
<keyword evidence="1" id="KW-0472">Membrane</keyword>
<feature type="transmembrane region" description="Helical" evidence="1">
    <location>
        <begin position="282"/>
        <end position="305"/>
    </location>
</feature>
<gene>
    <name evidence="2" type="ORF">RFI_11614</name>
</gene>
<dbReference type="AlphaFoldDB" id="X6NHP3"/>
<name>X6NHP3_RETFI</name>
<evidence type="ECO:0000256" key="1">
    <source>
        <dbReference type="SAM" id="Phobius"/>
    </source>
</evidence>
<feature type="transmembrane region" description="Helical" evidence="1">
    <location>
        <begin position="317"/>
        <end position="341"/>
    </location>
</feature>
<feature type="transmembrane region" description="Helical" evidence="1">
    <location>
        <begin position="53"/>
        <end position="72"/>
    </location>
</feature>
<accession>X6NHP3</accession>
<feature type="transmembrane region" description="Helical" evidence="1">
    <location>
        <begin position="217"/>
        <end position="234"/>
    </location>
</feature>
<comment type="caution">
    <text evidence="2">The sequence shown here is derived from an EMBL/GenBank/DDBJ whole genome shotgun (WGS) entry which is preliminary data.</text>
</comment>
<protein>
    <submittedName>
        <fullName evidence="2">Uncharacterized protein</fullName>
    </submittedName>
</protein>
<keyword evidence="1" id="KW-0812">Transmembrane</keyword>
<feature type="transmembrane region" description="Helical" evidence="1">
    <location>
        <begin position="241"/>
        <end position="262"/>
    </location>
</feature>
<evidence type="ECO:0000313" key="2">
    <source>
        <dbReference type="EMBL" id="ETO25521.1"/>
    </source>
</evidence>
<feature type="transmembrane region" description="Helical" evidence="1">
    <location>
        <begin position="121"/>
        <end position="144"/>
    </location>
</feature>
<dbReference type="Proteomes" id="UP000023152">
    <property type="component" value="Unassembled WGS sequence"/>
</dbReference>
<evidence type="ECO:0000313" key="3">
    <source>
        <dbReference type="Proteomes" id="UP000023152"/>
    </source>
</evidence>
<feature type="transmembrane region" description="Helical" evidence="1">
    <location>
        <begin position="20"/>
        <end position="41"/>
    </location>
</feature>
<keyword evidence="3" id="KW-1185">Reference proteome</keyword>
<reference evidence="2 3" key="1">
    <citation type="journal article" date="2013" name="Curr. Biol.">
        <title>The Genome of the Foraminiferan Reticulomyxa filosa.</title>
        <authorList>
            <person name="Glockner G."/>
            <person name="Hulsmann N."/>
            <person name="Schleicher M."/>
            <person name="Noegel A.A."/>
            <person name="Eichinger L."/>
            <person name="Gallinger C."/>
            <person name="Pawlowski J."/>
            <person name="Sierra R."/>
            <person name="Euteneuer U."/>
            <person name="Pillet L."/>
            <person name="Moustafa A."/>
            <person name="Platzer M."/>
            <person name="Groth M."/>
            <person name="Szafranski K."/>
            <person name="Schliwa M."/>
        </authorList>
    </citation>
    <scope>NUCLEOTIDE SEQUENCE [LARGE SCALE GENOMIC DNA]</scope>
</reference>
<keyword evidence="1" id="KW-1133">Transmembrane helix</keyword>
<dbReference type="EMBL" id="ASPP01008464">
    <property type="protein sequence ID" value="ETO25521.1"/>
    <property type="molecule type" value="Genomic_DNA"/>
</dbReference>
<organism evidence="2 3">
    <name type="scientific">Reticulomyxa filosa</name>
    <dbReference type="NCBI Taxonomy" id="46433"/>
    <lineage>
        <taxon>Eukaryota</taxon>
        <taxon>Sar</taxon>
        <taxon>Rhizaria</taxon>
        <taxon>Retaria</taxon>
        <taxon>Foraminifera</taxon>
        <taxon>Monothalamids</taxon>
        <taxon>Reticulomyxidae</taxon>
        <taxon>Reticulomyxa</taxon>
    </lineage>
</organism>
<feature type="transmembrane region" description="Helical" evidence="1">
    <location>
        <begin position="192"/>
        <end position="211"/>
    </location>
</feature>